<accession>A0A0N9HWQ7</accession>
<dbReference type="GO" id="GO:0006313">
    <property type="term" value="P:DNA transposition"/>
    <property type="evidence" value="ECO:0007669"/>
    <property type="project" value="InterPro"/>
</dbReference>
<organism evidence="3 4">
    <name type="scientific">Kibdelosporangium phytohabitans</name>
    <dbReference type="NCBI Taxonomy" id="860235"/>
    <lineage>
        <taxon>Bacteria</taxon>
        <taxon>Bacillati</taxon>
        <taxon>Actinomycetota</taxon>
        <taxon>Actinomycetes</taxon>
        <taxon>Pseudonocardiales</taxon>
        <taxon>Pseudonocardiaceae</taxon>
        <taxon>Kibdelosporangium</taxon>
    </lineage>
</organism>
<evidence type="ECO:0000313" key="3">
    <source>
        <dbReference type="EMBL" id="ALG07565.1"/>
    </source>
</evidence>
<name>A0A0N9HWQ7_9PSEU</name>
<reference evidence="3 4" key="1">
    <citation type="submission" date="2015-07" db="EMBL/GenBank/DDBJ databases">
        <title>Genome sequencing of Kibdelosporangium phytohabitans.</title>
        <authorList>
            <person name="Qin S."/>
            <person name="Xing K."/>
        </authorList>
    </citation>
    <scope>NUCLEOTIDE SEQUENCE [LARGE SCALE GENOMIC DNA]</scope>
    <source>
        <strain evidence="3 4">KLBMP1111</strain>
    </source>
</reference>
<protein>
    <recommendedName>
        <fullName evidence="2">Transposase IS116/IS110/IS902 C-terminal domain-containing protein</fullName>
    </recommendedName>
</protein>
<dbReference type="AlphaFoldDB" id="A0A0N9HWQ7"/>
<evidence type="ECO:0000256" key="1">
    <source>
        <dbReference type="SAM" id="MobiDB-lite"/>
    </source>
</evidence>
<dbReference type="Proteomes" id="UP000063699">
    <property type="component" value="Chromosome"/>
</dbReference>
<dbReference type="KEGG" id="kphy:AOZ06_12150"/>
<evidence type="ECO:0000313" key="4">
    <source>
        <dbReference type="Proteomes" id="UP000063699"/>
    </source>
</evidence>
<feature type="domain" description="Transposase IS116/IS110/IS902 C-terminal" evidence="2">
    <location>
        <begin position="38"/>
        <end position="86"/>
    </location>
</feature>
<dbReference type="PANTHER" id="PTHR33055">
    <property type="entry name" value="TRANSPOSASE FOR INSERTION SEQUENCE ELEMENT IS1111A"/>
    <property type="match status" value="1"/>
</dbReference>
<dbReference type="PANTHER" id="PTHR33055:SF3">
    <property type="entry name" value="PUTATIVE TRANSPOSASE FOR IS117-RELATED"/>
    <property type="match status" value="1"/>
</dbReference>
<dbReference type="Pfam" id="PF02371">
    <property type="entry name" value="Transposase_20"/>
    <property type="match status" value="1"/>
</dbReference>
<proteinExistence type="predicted"/>
<dbReference type="InterPro" id="IPR003346">
    <property type="entry name" value="Transposase_20"/>
</dbReference>
<sequence length="189" mass="20773">MAGWVIRPGSPRCPLTDVALAFGGTASARRIGGSLLRGLVPRLNSSGLTSHHSGLTKSGDACLREALFMAAQQVRRTGPTLAAKYHRLMTESGKHHISALCHVATALLTRIAARWRRDEHYRLTGLDGTPITTADARQLITERYTVPAELRVARRATHQHRRTNRRHKEPRSAPTNSPRTTQPTDTHAA</sequence>
<feature type="compositionally biased region" description="Polar residues" evidence="1">
    <location>
        <begin position="173"/>
        <end position="189"/>
    </location>
</feature>
<dbReference type="GO" id="GO:0004803">
    <property type="term" value="F:transposase activity"/>
    <property type="evidence" value="ECO:0007669"/>
    <property type="project" value="InterPro"/>
</dbReference>
<keyword evidence="4" id="KW-1185">Reference proteome</keyword>
<feature type="region of interest" description="Disordered" evidence="1">
    <location>
        <begin position="150"/>
        <end position="189"/>
    </location>
</feature>
<evidence type="ECO:0000259" key="2">
    <source>
        <dbReference type="Pfam" id="PF02371"/>
    </source>
</evidence>
<dbReference type="STRING" id="860235.AOZ06_12150"/>
<dbReference type="EMBL" id="CP012752">
    <property type="protein sequence ID" value="ALG07565.1"/>
    <property type="molecule type" value="Genomic_DNA"/>
</dbReference>
<gene>
    <name evidence="3" type="ORF">AOZ06_12150</name>
</gene>
<dbReference type="InterPro" id="IPR047650">
    <property type="entry name" value="Transpos_IS110"/>
</dbReference>
<feature type="compositionally biased region" description="Basic residues" evidence="1">
    <location>
        <begin position="153"/>
        <end position="169"/>
    </location>
</feature>
<dbReference type="GO" id="GO:0003677">
    <property type="term" value="F:DNA binding"/>
    <property type="evidence" value="ECO:0007669"/>
    <property type="project" value="InterPro"/>
</dbReference>